<feature type="transmembrane region" description="Helical" evidence="1">
    <location>
        <begin position="12"/>
        <end position="30"/>
    </location>
</feature>
<name>F5R7D3_METUF</name>
<dbReference type="STRING" id="1000565.METUNv1_00063"/>
<dbReference type="AlphaFoldDB" id="F5R7D3"/>
<evidence type="ECO:0000313" key="3">
    <source>
        <dbReference type="Proteomes" id="UP000005019"/>
    </source>
</evidence>
<comment type="caution">
    <text evidence="2">The sequence shown here is derived from an EMBL/GenBank/DDBJ whole genome shotgun (WGS) entry which is preliminary data.</text>
</comment>
<reference evidence="2 3" key="1">
    <citation type="journal article" date="2011" name="J. Bacteriol.">
        <title>Genome sequence of Methyloversatilis universalis FAM5T, a methylotrophic representative of the order Rhodocyclales.</title>
        <authorList>
            <person name="Kittichotirat W."/>
            <person name="Good N.M."/>
            <person name="Hall R."/>
            <person name="Bringel F."/>
            <person name="Lajus A."/>
            <person name="Medigue C."/>
            <person name="Smalley N.E."/>
            <person name="Beck D."/>
            <person name="Bumgarner R."/>
            <person name="Vuilleumier S."/>
            <person name="Kalyuzhnaya M.G."/>
        </authorList>
    </citation>
    <scope>NUCLEOTIDE SEQUENCE [LARGE SCALE GENOMIC DNA]</scope>
    <source>
        <strain evidence="3">ATCC BAA-1314 / JCM 13912 / FAM5</strain>
    </source>
</reference>
<gene>
    <name evidence="2" type="ORF">METUNv1_00063</name>
</gene>
<keyword evidence="1" id="KW-0812">Transmembrane</keyword>
<proteinExistence type="predicted"/>
<evidence type="ECO:0000256" key="1">
    <source>
        <dbReference type="SAM" id="Phobius"/>
    </source>
</evidence>
<keyword evidence="1" id="KW-0472">Membrane</keyword>
<organism evidence="2 3">
    <name type="scientific">Methyloversatilis universalis (strain ATCC BAA-1314 / DSM 25237 / JCM 13912 / CCUG 52030 / FAM5)</name>
    <dbReference type="NCBI Taxonomy" id="1000565"/>
    <lineage>
        <taxon>Bacteria</taxon>
        <taxon>Pseudomonadati</taxon>
        <taxon>Pseudomonadota</taxon>
        <taxon>Betaproteobacteria</taxon>
        <taxon>Nitrosomonadales</taxon>
        <taxon>Sterolibacteriaceae</taxon>
        <taxon>Methyloversatilis</taxon>
    </lineage>
</organism>
<evidence type="ECO:0000313" key="2">
    <source>
        <dbReference type="EMBL" id="EGK73436.1"/>
    </source>
</evidence>
<keyword evidence="1" id="KW-1133">Transmembrane helix</keyword>
<dbReference type="InterPro" id="IPR021494">
    <property type="entry name" value="DUF3149"/>
</dbReference>
<protein>
    <recommendedName>
        <fullName evidence="4">DUF3149 domain-containing protein</fullName>
    </recommendedName>
</protein>
<dbReference type="OrthoDB" id="8594755at2"/>
<dbReference type="Pfam" id="PF11346">
    <property type="entry name" value="DUF3149"/>
    <property type="match status" value="1"/>
</dbReference>
<keyword evidence="3" id="KW-1185">Reference proteome</keyword>
<dbReference type="EMBL" id="AFHG01000028">
    <property type="protein sequence ID" value="EGK73436.1"/>
    <property type="molecule type" value="Genomic_DNA"/>
</dbReference>
<dbReference type="RefSeq" id="WP_008057668.1">
    <property type="nucleotide sequence ID" value="NZ_AFHG01000028.1"/>
</dbReference>
<dbReference type="Proteomes" id="UP000005019">
    <property type="component" value="Unassembled WGS sequence"/>
</dbReference>
<accession>F5R7D3</accession>
<evidence type="ECO:0008006" key="4">
    <source>
        <dbReference type="Google" id="ProtNLM"/>
    </source>
</evidence>
<sequence length="57" mass="6366">MKAWSDLLTTDYGLMSLVVIAIVIFMSVWFSRFFKRHMDEDAAAAARAEQQSGKPGA</sequence>